<gene>
    <name evidence="11" type="primary">galK</name>
    <name evidence="16" type="ORF">EWM62_17915</name>
</gene>
<dbReference type="InterPro" id="IPR000705">
    <property type="entry name" value="Galactokinase"/>
</dbReference>
<dbReference type="PIRSF" id="PIRSF000530">
    <property type="entry name" value="Galactokinase"/>
    <property type="match status" value="1"/>
</dbReference>
<keyword evidence="10 11" id="KW-0119">Carbohydrate metabolism</keyword>
<dbReference type="PRINTS" id="PR00959">
    <property type="entry name" value="MEVGALKINASE"/>
</dbReference>
<comment type="function">
    <text evidence="11">Catalyzes the transfer of the gamma-phosphate of ATP to D-galactose to form alpha-D-galactose-1-phosphate (Gal-1-P).</text>
</comment>
<keyword evidence="9 11" id="KW-0299">Galactose metabolism</keyword>
<keyword evidence="8 11" id="KW-0460">Magnesium</keyword>
<dbReference type="Pfam" id="PF08544">
    <property type="entry name" value="GHMP_kinases_C"/>
    <property type="match status" value="1"/>
</dbReference>
<evidence type="ECO:0000256" key="12">
    <source>
        <dbReference type="NCBIfam" id="TIGR00131"/>
    </source>
</evidence>
<dbReference type="AlphaFoldDB" id="A0A4Q5LJ89"/>
<feature type="binding site" evidence="11">
    <location>
        <begin position="120"/>
        <end position="126"/>
    </location>
    <ligand>
        <name>ATP</name>
        <dbReference type="ChEBI" id="CHEBI:30616"/>
    </ligand>
</feature>
<feature type="binding site" evidence="11">
    <location>
        <begin position="32"/>
        <end position="35"/>
    </location>
    <ligand>
        <name>substrate</name>
    </ligand>
</feature>
<evidence type="ECO:0000259" key="15">
    <source>
        <dbReference type="Pfam" id="PF10509"/>
    </source>
</evidence>
<dbReference type="GO" id="GO:0000287">
    <property type="term" value="F:magnesium ion binding"/>
    <property type="evidence" value="ECO:0007669"/>
    <property type="project" value="UniProtKB-UniRule"/>
</dbReference>
<dbReference type="InterPro" id="IPR006203">
    <property type="entry name" value="GHMP_knse_ATP-bd_CS"/>
</dbReference>
<evidence type="ECO:0000256" key="4">
    <source>
        <dbReference type="ARBA" id="ARBA00022723"/>
    </source>
</evidence>
<dbReference type="GO" id="GO:0005829">
    <property type="term" value="C:cytosol"/>
    <property type="evidence" value="ECO:0007669"/>
    <property type="project" value="TreeGrafter"/>
</dbReference>
<evidence type="ECO:0000256" key="7">
    <source>
        <dbReference type="ARBA" id="ARBA00022840"/>
    </source>
</evidence>
<evidence type="ECO:0000256" key="1">
    <source>
        <dbReference type="ARBA" id="ARBA00006566"/>
    </source>
</evidence>
<feature type="domain" description="GHMP kinase C-terminal" evidence="14">
    <location>
        <begin position="280"/>
        <end position="361"/>
    </location>
</feature>
<feature type="binding site" evidence="11">
    <location>
        <position position="158"/>
    </location>
    <ligand>
        <name>Mg(2+)</name>
        <dbReference type="ChEBI" id="CHEBI:18420"/>
    </ligand>
</feature>
<dbReference type="OrthoDB" id="250531at2"/>
<dbReference type="Pfam" id="PF10509">
    <property type="entry name" value="GalKase_gal_bdg"/>
    <property type="match status" value="1"/>
</dbReference>
<evidence type="ECO:0000256" key="9">
    <source>
        <dbReference type="ARBA" id="ARBA00023144"/>
    </source>
</evidence>
<dbReference type="InterPro" id="IPR006204">
    <property type="entry name" value="GHMP_kinase_N_dom"/>
</dbReference>
<dbReference type="NCBIfam" id="TIGR00131">
    <property type="entry name" value="gal_kin"/>
    <property type="match status" value="1"/>
</dbReference>
<dbReference type="Gene3D" id="3.30.70.890">
    <property type="entry name" value="GHMP kinase, C-terminal domain"/>
    <property type="match status" value="1"/>
</dbReference>
<evidence type="ECO:0000256" key="2">
    <source>
        <dbReference type="ARBA" id="ARBA00022490"/>
    </source>
</evidence>
<evidence type="ECO:0000256" key="8">
    <source>
        <dbReference type="ARBA" id="ARBA00022842"/>
    </source>
</evidence>
<dbReference type="Pfam" id="PF00288">
    <property type="entry name" value="GHMP_kinases_N"/>
    <property type="match status" value="1"/>
</dbReference>
<dbReference type="NCBIfam" id="NF003705">
    <property type="entry name" value="PRK05322.1"/>
    <property type="match status" value="1"/>
</dbReference>
<comment type="similarity">
    <text evidence="1 11">Belongs to the GHMP kinase family. GalK subfamily.</text>
</comment>
<dbReference type="InterPro" id="IPR020568">
    <property type="entry name" value="Ribosomal_Su5_D2-typ_SF"/>
</dbReference>
<keyword evidence="17" id="KW-1185">Reference proteome</keyword>
<reference evidence="16 17" key="1">
    <citation type="submission" date="2019-02" db="EMBL/GenBank/DDBJ databases">
        <title>Bacterial novel species Mucilaginibacter sp. 17JY9-4 isolated from soil.</title>
        <authorList>
            <person name="Jung H.-Y."/>
        </authorList>
    </citation>
    <scope>NUCLEOTIDE SEQUENCE [LARGE SCALE GENOMIC DNA]</scope>
    <source>
        <strain evidence="16 17">17JY9-4</strain>
    </source>
</reference>
<dbReference type="InterPro" id="IPR036554">
    <property type="entry name" value="GHMP_kinase_C_sf"/>
</dbReference>
<protein>
    <recommendedName>
        <fullName evidence="11 12">Galactokinase</fullName>
        <ecNumber evidence="11 12">2.7.1.6</ecNumber>
    </recommendedName>
    <alternativeName>
        <fullName evidence="11">Galactose kinase</fullName>
    </alternativeName>
</protein>
<feature type="active site" description="Proton acceptor" evidence="11">
    <location>
        <position position="170"/>
    </location>
</feature>
<organism evidence="16 17">
    <name type="scientific">Mucilaginibacter terrigena</name>
    <dbReference type="NCBI Taxonomy" id="2492395"/>
    <lineage>
        <taxon>Bacteria</taxon>
        <taxon>Pseudomonadati</taxon>
        <taxon>Bacteroidota</taxon>
        <taxon>Sphingobacteriia</taxon>
        <taxon>Sphingobacteriales</taxon>
        <taxon>Sphingobacteriaceae</taxon>
        <taxon>Mucilaginibacter</taxon>
    </lineage>
</organism>
<dbReference type="InterPro" id="IPR019741">
    <property type="entry name" value="Galactokinase_CS"/>
</dbReference>
<feature type="domain" description="Galactokinase N-terminal" evidence="15">
    <location>
        <begin position="7"/>
        <end position="56"/>
    </location>
</feature>
<accession>A0A4Q5LJ89</accession>
<dbReference type="GO" id="GO:0004335">
    <property type="term" value="F:galactokinase activity"/>
    <property type="evidence" value="ECO:0007669"/>
    <property type="project" value="UniProtKB-UniRule"/>
</dbReference>
<evidence type="ECO:0000313" key="17">
    <source>
        <dbReference type="Proteomes" id="UP000293331"/>
    </source>
</evidence>
<keyword evidence="6 11" id="KW-0418">Kinase</keyword>
<evidence type="ECO:0000259" key="14">
    <source>
        <dbReference type="Pfam" id="PF08544"/>
    </source>
</evidence>
<comment type="caution">
    <text evidence="16">The sequence shown here is derived from an EMBL/GenBank/DDBJ whole genome shotgun (WGS) entry which is preliminary data.</text>
</comment>
<keyword evidence="2 11" id="KW-0963">Cytoplasm</keyword>
<dbReference type="PROSITE" id="PS00106">
    <property type="entry name" value="GALACTOKINASE"/>
    <property type="match status" value="1"/>
</dbReference>
<dbReference type="SUPFAM" id="SSF54211">
    <property type="entry name" value="Ribosomal protein S5 domain 2-like"/>
    <property type="match status" value="1"/>
</dbReference>
<name>A0A4Q5LJ89_9SPHI</name>
<comment type="subcellular location">
    <subcellularLocation>
        <location evidence="11">Cytoplasm</location>
    </subcellularLocation>
</comment>
<keyword evidence="5 11" id="KW-0547">Nucleotide-binding</keyword>
<feature type="domain" description="GHMP kinase N-terminal" evidence="13">
    <location>
        <begin position="90"/>
        <end position="177"/>
    </location>
</feature>
<dbReference type="InterPro" id="IPR019539">
    <property type="entry name" value="GalKase_N"/>
</dbReference>
<evidence type="ECO:0000256" key="3">
    <source>
        <dbReference type="ARBA" id="ARBA00022679"/>
    </source>
</evidence>
<feature type="binding site" evidence="11">
    <location>
        <position position="220"/>
    </location>
    <ligand>
        <name>substrate</name>
    </ligand>
</feature>
<keyword evidence="4 11" id="KW-0479">Metal-binding</keyword>
<dbReference type="InterPro" id="IPR013750">
    <property type="entry name" value="GHMP_kinase_C_dom"/>
</dbReference>
<dbReference type="PANTHER" id="PTHR10457">
    <property type="entry name" value="MEVALONATE KINASE/GALACTOKINASE"/>
    <property type="match status" value="1"/>
</dbReference>
<comment type="catalytic activity">
    <reaction evidence="11">
        <text>alpha-D-galactose + ATP = alpha-D-galactose 1-phosphate + ADP + H(+)</text>
        <dbReference type="Rhea" id="RHEA:13553"/>
        <dbReference type="ChEBI" id="CHEBI:15378"/>
        <dbReference type="ChEBI" id="CHEBI:28061"/>
        <dbReference type="ChEBI" id="CHEBI:30616"/>
        <dbReference type="ChEBI" id="CHEBI:58336"/>
        <dbReference type="ChEBI" id="CHEBI:456216"/>
        <dbReference type="EC" id="2.7.1.6"/>
    </reaction>
</comment>
<evidence type="ECO:0000256" key="6">
    <source>
        <dbReference type="ARBA" id="ARBA00022777"/>
    </source>
</evidence>
<dbReference type="GO" id="GO:0006012">
    <property type="term" value="P:galactose metabolic process"/>
    <property type="evidence" value="ECO:0007669"/>
    <property type="project" value="UniProtKB-UniRule"/>
</dbReference>
<keyword evidence="7 11" id="KW-0067">ATP-binding</keyword>
<dbReference type="PRINTS" id="PR00473">
    <property type="entry name" value="GALCTOKINASE"/>
</dbReference>
<evidence type="ECO:0000256" key="5">
    <source>
        <dbReference type="ARBA" id="ARBA00022741"/>
    </source>
</evidence>
<evidence type="ECO:0000259" key="13">
    <source>
        <dbReference type="Pfam" id="PF00288"/>
    </source>
</evidence>
<feature type="binding site" evidence="11">
    <location>
        <position position="126"/>
    </location>
    <ligand>
        <name>Mg(2+)</name>
        <dbReference type="ChEBI" id="CHEBI:18420"/>
    </ligand>
</feature>
<dbReference type="Proteomes" id="UP000293331">
    <property type="component" value="Unassembled WGS sequence"/>
</dbReference>
<keyword evidence="3 11" id="KW-0808">Transferase</keyword>
<comment type="pathway">
    <text evidence="11">Carbohydrate metabolism; galactose metabolism.</text>
</comment>
<dbReference type="RefSeq" id="WP_129878051.1">
    <property type="nucleotide sequence ID" value="NZ_SEWG01000009.1"/>
</dbReference>
<dbReference type="FunFam" id="3.30.230.10:FF:000017">
    <property type="entry name" value="Galactokinase"/>
    <property type="match status" value="1"/>
</dbReference>
<proteinExistence type="inferred from homology"/>
<dbReference type="FunFam" id="3.30.70.890:FF:000001">
    <property type="entry name" value="Galactokinase"/>
    <property type="match status" value="1"/>
</dbReference>
<evidence type="ECO:0000256" key="10">
    <source>
        <dbReference type="ARBA" id="ARBA00023277"/>
    </source>
</evidence>
<dbReference type="Gene3D" id="3.30.230.10">
    <property type="match status" value="1"/>
</dbReference>
<dbReference type="PANTHER" id="PTHR10457:SF7">
    <property type="entry name" value="GALACTOKINASE-RELATED"/>
    <property type="match status" value="1"/>
</dbReference>
<dbReference type="SUPFAM" id="SSF55060">
    <property type="entry name" value="GHMP Kinase, C-terminal domain"/>
    <property type="match status" value="1"/>
</dbReference>
<evidence type="ECO:0000256" key="11">
    <source>
        <dbReference type="HAMAP-Rule" id="MF_00246"/>
    </source>
</evidence>
<evidence type="ECO:0000313" key="16">
    <source>
        <dbReference type="EMBL" id="RYU86531.1"/>
    </source>
</evidence>
<sequence length="389" mass="43126">MRTDLKQEFIKRYGKEATETYFSPGRVNLIGEHIDYNGGLVMPCAITFGSYLLVSPNNDNVFRFKSLNFPEQAEVPMHTEHKKTGEVWYNYPVGVIAHFLNDGKELQGLDMLFYGDIPIGSGLSSSASIEVVTAFALNDLFTADYSRLDLVKLSQSVENKFIGVNCGIMDQFAVAFGEKNKALMLNCDTLDYQAVDSNLGDYLLAIINTNKPRKLAESKYNERVEECQTALAALKQELDINHLCDIDAETFKQYKYLITDSVVQGRAKHVVEENDRVKLAAKALSNNNLAEFGRLMYASHQSLRDLYEVSGVELDTVVDYCKTNPDVAGARMTGAGFGGCAIALVKRDAFDKFSKEVTGYYNDKIGYAPSVYASLIGDGVGILKETVKS</sequence>
<dbReference type="EMBL" id="SEWG01000009">
    <property type="protein sequence ID" value="RYU86531.1"/>
    <property type="molecule type" value="Genomic_DNA"/>
</dbReference>
<dbReference type="HAMAP" id="MF_00246">
    <property type="entry name" value="Galactokinase"/>
    <property type="match status" value="1"/>
</dbReference>
<dbReference type="PROSITE" id="PS00627">
    <property type="entry name" value="GHMP_KINASES_ATP"/>
    <property type="match status" value="1"/>
</dbReference>
<dbReference type="InterPro" id="IPR022963">
    <property type="entry name" value="Galactokinase_bac"/>
</dbReference>
<dbReference type="GO" id="GO:0005524">
    <property type="term" value="F:ATP binding"/>
    <property type="evidence" value="ECO:0007669"/>
    <property type="project" value="UniProtKB-UniRule"/>
</dbReference>
<feature type="binding site" evidence="11">
    <location>
        <position position="66"/>
    </location>
    <ligand>
        <name>ATP</name>
        <dbReference type="ChEBI" id="CHEBI:30616"/>
    </ligand>
</feature>
<dbReference type="InterPro" id="IPR006206">
    <property type="entry name" value="Mevalonate/galactokinase"/>
</dbReference>
<dbReference type="EC" id="2.7.1.6" evidence="11 12"/>
<dbReference type="InterPro" id="IPR014721">
    <property type="entry name" value="Ribsml_uS5_D2-typ_fold_subgr"/>
</dbReference>
<feature type="site" description="Transition state stabilizer" evidence="11">
    <location>
        <position position="26"/>
    </location>
</feature>
<dbReference type="UniPathway" id="UPA00214"/>